<feature type="compositionally biased region" description="Basic and acidic residues" evidence="1">
    <location>
        <begin position="21"/>
        <end position="40"/>
    </location>
</feature>
<proteinExistence type="predicted"/>
<sequence>MKNELLHLGWRRGYGVGQSGRGRERKGERKEENSNGEAKLKEQNKKIGDLSCGIGSWEAVCSLFLMMDLPICVHMLIVPRKG</sequence>
<protein>
    <submittedName>
        <fullName evidence="2">Uncharacterized protein</fullName>
    </submittedName>
</protein>
<dbReference type="EMBL" id="QJKJ01012193">
    <property type="protein sequence ID" value="RDX69253.1"/>
    <property type="molecule type" value="Genomic_DNA"/>
</dbReference>
<gene>
    <name evidence="2" type="ORF">CR513_51662</name>
</gene>
<reference evidence="2" key="1">
    <citation type="submission" date="2018-05" db="EMBL/GenBank/DDBJ databases">
        <title>Draft genome of Mucuna pruriens seed.</title>
        <authorList>
            <person name="Nnadi N.E."/>
            <person name="Vos R."/>
            <person name="Hasami M.H."/>
            <person name="Devisetty U.K."/>
            <person name="Aguiy J.C."/>
        </authorList>
    </citation>
    <scope>NUCLEOTIDE SEQUENCE [LARGE SCALE GENOMIC DNA]</scope>
    <source>
        <strain evidence="2">JCA_2017</strain>
    </source>
</reference>
<dbReference type="AlphaFoldDB" id="A0A371ET97"/>
<evidence type="ECO:0000256" key="1">
    <source>
        <dbReference type="SAM" id="MobiDB-lite"/>
    </source>
</evidence>
<keyword evidence="3" id="KW-1185">Reference proteome</keyword>
<evidence type="ECO:0000313" key="3">
    <source>
        <dbReference type="Proteomes" id="UP000257109"/>
    </source>
</evidence>
<comment type="caution">
    <text evidence="2">The sequence shown here is derived from an EMBL/GenBank/DDBJ whole genome shotgun (WGS) entry which is preliminary data.</text>
</comment>
<organism evidence="2 3">
    <name type="scientific">Mucuna pruriens</name>
    <name type="common">Velvet bean</name>
    <name type="synonym">Dolichos pruriens</name>
    <dbReference type="NCBI Taxonomy" id="157652"/>
    <lineage>
        <taxon>Eukaryota</taxon>
        <taxon>Viridiplantae</taxon>
        <taxon>Streptophyta</taxon>
        <taxon>Embryophyta</taxon>
        <taxon>Tracheophyta</taxon>
        <taxon>Spermatophyta</taxon>
        <taxon>Magnoliopsida</taxon>
        <taxon>eudicotyledons</taxon>
        <taxon>Gunneridae</taxon>
        <taxon>Pentapetalae</taxon>
        <taxon>rosids</taxon>
        <taxon>fabids</taxon>
        <taxon>Fabales</taxon>
        <taxon>Fabaceae</taxon>
        <taxon>Papilionoideae</taxon>
        <taxon>50 kb inversion clade</taxon>
        <taxon>NPAAA clade</taxon>
        <taxon>indigoferoid/millettioid clade</taxon>
        <taxon>Phaseoleae</taxon>
        <taxon>Mucuna</taxon>
    </lineage>
</organism>
<accession>A0A371ET97</accession>
<feature type="region of interest" description="Disordered" evidence="1">
    <location>
        <begin position="1"/>
        <end position="40"/>
    </location>
</feature>
<feature type="non-terminal residue" evidence="2">
    <location>
        <position position="1"/>
    </location>
</feature>
<evidence type="ECO:0000313" key="2">
    <source>
        <dbReference type="EMBL" id="RDX69253.1"/>
    </source>
</evidence>
<dbReference type="Proteomes" id="UP000257109">
    <property type="component" value="Unassembled WGS sequence"/>
</dbReference>
<name>A0A371ET97_MUCPR</name>